<dbReference type="STRING" id="634113.AUT07_00237"/>
<dbReference type="RefSeq" id="WP_066283097.1">
    <property type="nucleotide sequence ID" value="NZ_CP013920.1"/>
</dbReference>
<dbReference type="InterPro" id="IPR048634">
    <property type="entry name" value="SecD_SecF_C"/>
</dbReference>
<reference evidence="13 14" key="1">
    <citation type="submission" date="2016-01" db="EMBL/GenBank/DDBJ databases">
        <title>Genome sequence of Ca. Arsenophonus lipopteni, the exclusive symbiont of a blood sucking fly Lipoptena cervi (Diptera: Hippoboscidae).</title>
        <authorList>
            <person name="Novakova E."/>
            <person name="Hypsa V."/>
            <person name="Nguyen P."/>
            <person name="Husnik F."/>
            <person name="Darby A.C."/>
        </authorList>
    </citation>
    <scope>NUCLEOTIDE SEQUENCE [LARGE SCALE GENOMIC DNA]</scope>
    <source>
        <strain evidence="13 14">CB</strain>
    </source>
</reference>
<dbReference type="InterPro" id="IPR022813">
    <property type="entry name" value="SecD/SecF_arch_bac"/>
</dbReference>
<proteinExistence type="inferred from homology"/>
<dbReference type="InterPro" id="IPR055344">
    <property type="entry name" value="SecD_SecF_C_bact"/>
</dbReference>
<dbReference type="Pfam" id="PF13721">
    <property type="entry name" value="SecD-TM1"/>
    <property type="match status" value="1"/>
</dbReference>
<protein>
    <recommendedName>
        <fullName evidence="10 11">Protein translocase subunit SecD</fullName>
    </recommendedName>
</protein>
<dbReference type="PANTHER" id="PTHR30081:SF1">
    <property type="entry name" value="PROTEIN TRANSLOCASE SUBUNIT SECD"/>
    <property type="match status" value="1"/>
</dbReference>
<feature type="transmembrane region" description="Helical" evidence="11">
    <location>
        <begin position="7"/>
        <end position="25"/>
    </location>
</feature>
<evidence type="ECO:0000256" key="11">
    <source>
        <dbReference type="HAMAP-Rule" id="MF_01463"/>
    </source>
</evidence>
<keyword evidence="8 11" id="KW-0472">Membrane</keyword>
<dbReference type="GO" id="GO:0005886">
    <property type="term" value="C:plasma membrane"/>
    <property type="evidence" value="ECO:0007669"/>
    <property type="project" value="UniProtKB-SubCell"/>
</dbReference>
<dbReference type="InterPro" id="IPR022646">
    <property type="entry name" value="SecD/SecF_CS"/>
</dbReference>
<dbReference type="InterPro" id="IPR000731">
    <property type="entry name" value="SSD"/>
</dbReference>
<keyword evidence="3 11" id="KW-1003">Cell membrane</keyword>
<feature type="transmembrane region" description="Helical" evidence="11">
    <location>
        <begin position="545"/>
        <end position="571"/>
    </location>
</feature>
<dbReference type="InterPro" id="IPR027398">
    <property type="entry name" value="SecD-TM"/>
</dbReference>
<evidence type="ECO:0000256" key="1">
    <source>
        <dbReference type="ARBA" id="ARBA00004651"/>
    </source>
</evidence>
<evidence type="ECO:0000313" key="14">
    <source>
        <dbReference type="Proteomes" id="UP000069926"/>
    </source>
</evidence>
<dbReference type="GO" id="GO:0015450">
    <property type="term" value="F:protein-transporting ATPase activity"/>
    <property type="evidence" value="ECO:0007669"/>
    <property type="project" value="InterPro"/>
</dbReference>
<evidence type="ECO:0000256" key="8">
    <source>
        <dbReference type="ARBA" id="ARBA00023136"/>
    </source>
</evidence>
<evidence type="ECO:0000256" key="2">
    <source>
        <dbReference type="ARBA" id="ARBA00022448"/>
    </source>
</evidence>
<comment type="subunit">
    <text evidence="11">Forms a complex with SecF. Part of the essential Sec protein translocation apparatus which comprises SecA, SecYEG and auxiliary proteins SecDF-YajC and YidC.</text>
</comment>
<accession>A0A0X9W2T3</accession>
<name>A0A0X9W2T3_9GAMM</name>
<feature type="domain" description="SSD" evidence="12">
    <location>
        <begin position="456"/>
        <end position="603"/>
    </location>
</feature>
<evidence type="ECO:0000256" key="5">
    <source>
        <dbReference type="ARBA" id="ARBA00022927"/>
    </source>
</evidence>
<keyword evidence="6 11" id="KW-1133">Transmembrane helix</keyword>
<dbReference type="InterPro" id="IPR048631">
    <property type="entry name" value="SecD_1st"/>
</dbReference>
<dbReference type="GO" id="GO:0006605">
    <property type="term" value="P:protein targeting"/>
    <property type="evidence" value="ECO:0007669"/>
    <property type="project" value="UniProtKB-UniRule"/>
</dbReference>
<evidence type="ECO:0000256" key="6">
    <source>
        <dbReference type="ARBA" id="ARBA00022989"/>
    </source>
</evidence>
<dbReference type="NCBIfam" id="TIGR00916">
    <property type="entry name" value="2A0604s01"/>
    <property type="match status" value="1"/>
</dbReference>
<keyword evidence="7 11" id="KW-0811">Translocation</keyword>
<keyword evidence="14" id="KW-1185">Reference proteome</keyword>
<comment type="subcellular location">
    <subcellularLocation>
        <location evidence="1 11">Cell membrane</location>
        <topology evidence="1 11">Multi-pass membrane protein</topology>
    </subcellularLocation>
</comment>
<evidence type="ECO:0000256" key="10">
    <source>
        <dbReference type="ARBA" id="ARBA00068220"/>
    </source>
</evidence>
<dbReference type="Pfam" id="PF21760">
    <property type="entry name" value="SecD_1st"/>
    <property type="match status" value="1"/>
</dbReference>
<dbReference type="PROSITE" id="PS50156">
    <property type="entry name" value="SSD"/>
    <property type="match status" value="1"/>
</dbReference>
<sequence length="615" mass="68847">MLNHYPIWKYLILIFVLLISIIYTIPNFYGEYPAIQITGLKENIINKKTLNLVASFLKKEKIISKEIILKNGKIFICFNNSDTQMHAYDVLTVGLGNKYIVTLNLIPATPNWLRKLNSKPIKLGLDLRGGVHFLMEIDMDKILSKIQEKTINRLVNDLQKKSIKYSNICKLDNYSIRIIFLNKNSFLKAKSHITKHYDELNITNDSNNILKISITDKKIREVKNNVISQNINIIRNRINQLGILEALIHYQGSDRIAVEMPGIQDIARAKNILGATATLEFRLINNNIDQFAIINNNIPNDSEIKYTKYGDPVVLYKNVVLTGDHITDAKFNFDEIGNPQVTIDLDSIGGSIMYKFTHDNQDKWMATLFVEYEDIGHKYDNGRIILTKSEKIINIAKISGVFGNKFRITGINDLPEVRQLSLLLRAGTLLAPLKIVEERIIGPTLGLKNIKKGIQASLAGLFTSIIFMVLYYRKFGFIASSALLANLILVIGIMSLLPGMTLTMPGIAGIILTLAIAVDANVLINERIKEELKNGRSIQQAIHRGYKGALSSILDANLTTVITITILYIVGTGVIKSFAISTAIGIITSMFSSIIGTRAIVNLLYGGKNIKKLSI</sequence>
<dbReference type="Proteomes" id="UP000069926">
    <property type="component" value="Chromosome"/>
</dbReference>
<dbReference type="Gene3D" id="1.20.1640.10">
    <property type="entry name" value="Multidrug efflux transporter AcrB transmembrane domain"/>
    <property type="match status" value="1"/>
</dbReference>
<feature type="transmembrane region" description="Helical" evidence="11">
    <location>
        <begin position="577"/>
        <end position="605"/>
    </location>
</feature>
<dbReference type="InterPro" id="IPR054384">
    <property type="entry name" value="SecDF_P1_head"/>
</dbReference>
<dbReference type="AlphaFoldDB" id="A0A0X9W2T3"/>
<keyword evidence="5 11" id="KW-0653">Protein transport</keyword>
<evidence type="ECO:0000313" key="13">
    <source>
        <dbReference type="EMBL" id="AMA64819.1"/>
    </source>
</evidence>
<feature type="transmembrane region" description="Helical" evidence="11">
    <location>
        <begin position="503"/>
        <end position="524"/>
    </location>
</feature>
<dbReference type="HAMAP" id="MF_01463_B">
    <property type="entry name" value="SecD_B"/>
    <property type="match status" value="1"/>
</dbReference>
<keyword evidence="4 11" id="KW-0812">Transmembrane</keyword>
<dbReference type="OrthoDB" id="9805019at2"/>
<dbReference type="Gene3D" id="3.30.70.3400">
    <property type="match status" value="2"/>
</dbReference>
<feature type="transmembrane region" description="Helical" evidence="11">
    <location>
        <begin position="453"/>
        <end position="472"/>
    </location>
</feature>
<dbReference type="GO" id="GO:0065002">
    <property type="term" value="P:intracellular protein transmembrane transport"/>
    <property type="evidence" value="ECO:0007669"/>
    <property type="project" value="UniProtKB-UniRule"/>
</dbReference>
<comment type="function">
    <text evidence="11">Part of the Sec protein translocase complex. Interacts with the SecYEG preprotein conducting channel. SecDF uses the proton motive force (PMF) to complete protein translocation after the ATP-dependent function of SecA.</text>
</comment>
<dbReference type="SUPFAM" id="SSF82866">
    <property type="entry name" value="Multidrug efflux transporter AcrB transmembrane domain"/>
    <property type="match status" value="1"/>
</dbReference>
<gene>
    <name evidence="11 13" type="primary">secD</name>
    <name evidence="13" type="ORF">AUT07_00237</name>
</gene>
<dbReference type="PANTHER" id="PTHR30081">
    <property type="entry name" value="PROTEIN-EXPORT MEMBRANE PROTEIN SEC"/>
    <property type="match status" value="1"/>
</dbReference>
<dbReference type="Pfam" id="PF02355">
    <property type="entry name" value="SecD_SecF_C"/>
    <property type="match status" value="1"/>
</dbReference>
<dbReference type="PATRIC" id="fig|634113.3.peg.228"/>
<feature type="transmembrane region" description="Helical" evidence="11">
    <location>
        <begin position="477"/>
        <end position="497"/>
    </location>
</feature>
<evidence type="ECO:0000256" key="7">
    <source>
        <dbReference type="ARBA" id="ARBA00023010"/>
    </source>
</evidence>
<organism evidence="13 14">
    <name type="scientific">Candidatus Arsenophonus lipoptenae</name>
    <dbReference type="NCBI Taxonomy" id="634113"/>
    <lineage>
        <taxon>Bacteria</taxon>
        <taxon>Pseudomonadati</taxon>
        <taxon>Pseudomonadota</taxon>
        <taxon>Gammaproteobacteria</taxon>
        <taxon>Enterobacterales</taxon>
        <taxon>Morganellaceae</taxon>
        <taxon>Arsenophonus</taxon>
    </lineage>
</organism>
<dbReference type="FunFam" id="3.30.1360.200:FF:000001">
    <property type="entry name" value="Protein translocase subunit SecD"/>
    <property type="match status" value="1"/>
</dbReference>
<comment type="similarity">
    <text evidence="9 11">Belongs to the SecD/SecF family. SecD subfamily.</text>
</comment>
<evidence type="ECO:0000256" key="9">
    <source>
        <dbReference type="ARBA" id="ARBA00060774"/>
    </source>
</evidence>
<dbReference type="FunFam" id="1.20.1640.10:FF:000004">
    <property type="entry name" value="Protein translocase subunit SecD"/>
    <property type="match status" value="1"/>
</dbReference>
<evidence type="ECO:0000256" key="3">
    <source>
        <dbReference type="ARBA" id="ARBA00022475"/>
    </source>
</evidence>
<dbReference type="InterPro" id="IPR005791">
    <property type="entry name" value="SecD"/>
</dbReference>
<dbReference type="GO" id="GO:0043952">
    <property type="term" value="P:protein transport by the Sec complex"/>
    <property type="evidence" value="ECO:0007669"/>
    <property type="project" value="UniProtKB-UniRule"/>
</dbReference>
<dbReference type="Pfam" id="PF22599">
    <property type="entry name" value="SecDF_P1_head"/>
    <property type="match status" value="1"/>
</dbReference>
<dbReference type="EMBL" id="CP013920">
    <property type="protein sequence ID" value="AMA64819.1"/>
    <property type="molecule type" value="Genomic_DNA"/>
</dbReference>
<dbReference type="KEGG" id="asy:AUT07_00237"/>
<dbReference type="Gene3D" id="3.30.1360.200">
    <property type="match status" value="1"/>
</dbReference>
<keyword evidence="2 11" id="KW-0813">Transport</keyword>
<dbReference type="Pfam" id="PF07549">
    <property type="entry name" value="Sec_GG"/>
    <property type="match status" value="1"/>
</dbReference>
<dbReference type="NCBIfam" id="TIGR01129">
    <property type="entry name" value="secD"/>
    <property type="match status" value="1"/>
</dbReference>
<evidence type="ECO:0000256" key="4">
    <source>
        <dbReference type="ARBA" id="ARBA00022692"/>
    </source>
</evidence>
<evidence type="ECO:0000259" key="12">
    <source>
        <dbReference type="PROSITE" id="PS50156"/>
    </source>
</evidence>